<name>A0ABT0UTY9_9ACTN</name>
<dbReference type="RefSeq" id="WP_250921017.1">
    <property type="nucleotide sequence ID" value="NZ_JAMQAW010000025.1"/>
</dbReference>
<sequence length="128" mass="13599">MNSAEQSGSPVAVTISDCAKEDADTVFRVLAESYASDRAADELAEHVSEGHTTVWTGTFEVTGAPRAPAGPLTLGSPVVAELQGGYWAVDRMRETLATAFQVKDEGMAAGDQEKDVQLRLESHAPAHR</sequence>
<reference evidence="2" key="1">
    <citation type="submission" date="2022-06" db="EMBL/GenBank/DDBJ databases">
        <title>Genome public.</title>
        <authorList>
            <person name="Sun Q."/>
        </authorList>
    </citation>
    <scope>NUCLEOTIDE SEQUENCE</scope>
    <source>
        <strain evidence="2">CWNU-1</strain>
    </source>
</reference>
<evidence type="ECO:0000313" key="3">
    <source>
        <dbReference type="Proteomes" id="UP001431429"/>
    </source>
</evidence>
<dbReference type="EMBL" id="JAMQAW010000025">
    <property type="protein sequence ID" value="MCM2390686.1"/>
    <property type="molecule type" value="Genomic_DNA"/>
</dbReference>
<evidence type="ECO:0000313" key="2">
    <source>
        <dbReference type="EMBL" id="MCM2390686.1"/>
    </source>
</evidence>
<gene>
    <name evidence="2" type="ORF">NBG84_20685</name>
</gene>
<evidence type="ECO:0000256" key="1">
    <source>
        <dbReference type="SAM" id="MobiDB-lite"/>
    </source>
</evidence>
<feature type="region of interest" description="Disordered" evidence="1">
    <location>
        <begin position="105"/>
        <end position="128"/>
    </location>
</feature>
<keyword evidence="3" id="KW-1185">Reference proteome</keyword>
<protein>
    <submittedName>
        <fullName evidence="2">Uncharacterized protein</fullName>
    </submittedName>
</protein>
<dbReference type="Proteomes" id="UP001431429">
    <property type="component" value="Unassembled WGS sequence"/>
</dbReference>
<comment type="caution">
    <text evidence="2">The sequence shown here is derived from an EMBL/GenBank/DDBJ whole genome shotgun (WGS) entry which is preliminary data.</text>
</comment>
<proteinExistence type="predicted"/>
<accession>A0ABT0UTY9</accession>
<organism evidence="2 3">
    <name type="scientific">Streptomyces albipurpureus</name>
    <dbReference type="NCBI Taxonomy" id="2897419"/>
    <lineage>
        <taxon>Bacteria</taxon>
        <taxon>Bacillati</taxon>
        <taxon>Actinomycetota</taxon>
        <taxon>Actinomycetes</taxon>
        <taxon>Kitasatosporales</taxon>
        <taxon>Streptomycetaceae</taxon>
        <taxon>Streptomyces</taxon>
    </lineage>
</organism>